<reference evidence="3 4" key="1">
    <citation type="submission" date="2021-01" db="EMBL/GenBank/DDBJ databases">
        <title>011410 draft genome.</title>
        <authorList>
            <person name="Lang L."/>
        </authorList>
    </citation>
    <scope>NUCLEOTIDE SEQUENCE [LARGE SCALE GENOMIC DNA]</scope>
    <source>
        <strain evidence="3 4">KCTC 42845</strain>
    </source>
</reference>
<dbReference type="RefSeq" id="WP_191309758.1">
    <property type="nucleotide sequence ID" value="NZ_BNCL01000006.1"/>
</dbReference>
<comment type="caution">
    <text evidence="3">The sequence shown here is derived from an EMBL/GenBank/DDBJ whole genome shotgun (WGS) entry which is preliminary data.</text>
</comment>
<feature type="chain" id="PRO_5046266446" evidence="1">
    <location>
        <begin position="32"/>
        <end position="367"/>
    </location>
</feature>
<dbReference type="Proteomes" id="UP000644749">
    <property type="component" value="Unassembled WGS sequence"/>
</dbReference>
<proteinExistence type="predicted"/>
<keyword evidence="1" id="KW-0732">Signal</keyword>
<dbReference type="InterPro" id="IPR006311">
    <property type="entry name" value="TAT_signal"/>
</dbReference>
<evidence type="ECO:0000313" key="3">
    <source>
        <dbReference type="EMBL" id="MBL3674167.1"/>
    </source>
</evidence>
<feature type="signal peptide" evidence="1">
    <location>
        <begin position="1"/>
        <end position="31"/>
    </location>
</feature>
<dbReference type="InterPro" id="IPR002931">
    <property type="entry name" value="Transglutaminase-like"/>
</dbReference>
<dbReference type="Pfam" id="PF01841">
    <property type="entry name" value="Transglut_core"/>
    <property type="match status" value="1"/>
</dbReference>
<gene>
    <name evidence="3" type="ORF">JL111_11785</name>
</gene>
<dbReference type="SMART" id="SM00460">
    <property type="entry name" value="TGc"/>
    <property type="match status" value="1"/>
</dbReference>
<evidence type="ECO:0000256" key="1">
    <source>
        <dbReference type="SAM" id="SignalP"/>
    </source>
</evidence>
<sequence>MSRSTRRSILKAGLAAGLLPMMPLALRPAFAGQTYAPQVGEWTAYDLQTTITLAKNGPSQVWLPVPSVQTEWQRSVGDSFTGNAAQAEIVTDPASGAKMLHARFDAGTDSPTLTLTSRVETRGRVTDWSKTARVSEDPAVLQAALTGSSHKPLDGIVAEKAAQITKGAVTDREKVAAVYAWIVANCHRDMDVAGCGSGDIQATLTTAGLGGKCADLNGLFVGLVRASGVPARDVYGVRVAPSAFGYKQLGANSPTVTGAQHCRAEVWLSGLGWVAMDPADVLKVMRAETETWIKNPADPLVAPVNAALQGNWEGNWVAFNTASDLALPGRDGETLPFLMYPQGLTPQGKLDELDAKSFAYEMTATAV</sequence>
<dbReference type="PANTHER" id="PTHR38339">
    <property type="entry name" value="TRANSGLUTAMINASE DOMAIN PROTEIN"/>
    <property type="match status" value="1"/>
</dbReference>
<dbReference type="PANTHER" id="PTHR38339:SF1">
    <property type="entry name" value="TRANSGLUTAMINASE-LIKE DOMAIN-CONTAINING PROTEIN"/>
    <property type="match status" value="1"/>
</dbReference>
<feature type="domain" description="Transglutaminase-like" evidence="2">
    <location>
        <begin position="205"/>
        <end position="280"/>
    </location>
</feature>
<evidence type="ECO:0000259" key="2">
    <source>
        <dbReference type="SMART" id="SM00460"/>
    </source>
</evidence>
<dbReference type="SUPFAM" id="SSF54001">
    <property type="entry name" value="Cysteine proteinases"/>
    <property type="match status" value="1"/>
</dbReference>
<evidence type="ECO:0000313" key="4">
    <source>
        <dbReference type="Proteomes" id="UP000644749"/>
    </source>
</evidence>
<protein>
    <submittedName>
        <fullName evidence="3">Transglutaminase family protein</fullName>
    </submittedName>
</protein>
<accession>A0ABS1S905</accession>
<dbReference type="Gene3D" id="3.10.620.30">
    <property type="match status" value="1"/>
</dbReference>
<name>A0ABS1S905_9RHOB</name>
<dbReference type="PROSITE" id="PS51318">
    <property type="entry name" value="TAT"/>
    <property type="match status" value="1"/>
</dbReference>
<dbReference type="InterPro" id="IPR038765">
    <property type="entry name" value="Papain-like_cys_pep_sf"/>
</dbReference>
<keyword evidence="4" id="KW-1185">Reference proteome</keyword>
<organism evidence="3 4">
    <name type="scientific">Paracoccus aerius</name>
    <dbReference type="NCBI Taxonomy" id="1915382"/>
    <lineage>
        <taxon>Bacteria</taxon>
        <taxon>Pseudomonadati</taxon>
        <taxon>Pseudomonadota</taxon>
        <taxon>Alphaproteobacteria</taxon>
        <taxon>Rhodobacterales</taxon>
        <taxon>Paracoccaceae</taxon>
        <taxon>Paracoccus</taxon>
    </lineage>
</organism>
<dbReference type="EMBL" id="JAESHT010000009">
    <property type="protein sequence ID" value="MBL3674167.1"/>
    <property type="molecule type" value="Genomic_DNA"/>
</dbReference>